<proteinExistence type="predicted"/>
<organism evidence="1 2">
    <name type="scientific">Ornithinibacillus bavariensis</name>
    <dbReference type="NCBI Taxonomy" id="545502"/>
    <lineage>
        <taxon>Bacteria</taxon>
        <taxon>Bacillati</taxon>
        <taxon>Bacillota</taxon>
        <taxon>Bacilli</taxon>
        <taxon>Bacillales</taxon>
        <taxon>Bacillaceae</taxon>
        <taxon>Ornithinibacillus</taxon>
    </lineage>
</organism>
<accession>A0A920C6W4</accession>
<gene>
    <name evidence="1" type="ORF">J43TS3_28510</name>
</gene>
<name>A0A920C6W4_9BACI</name>
<dbReference type="EMBL" id="BORP01000006">
    <property type="protein sequence ID" value="GIO28240.1"/>
    <property type="molecule type" value="Genomic_DNA"/>
</dbReference>
<dbReference type="AlphaFoldDB" id="A0A920C6W4"/>
<protein>
    <submittedName>
        <fullName evidence="1">Uncharacterized protein</fullName>
    </submittedName>
</protein>
<comment type="caution">
    <text evidence="1">The sequence shown here is derived from an EMBL/GenBank/DDBJ whole genome shotgun (WGS) entry which is preliminary data.</text>
</comment>
<keyword evidence="2" id="KW-1185">Reference proteome</keyword>
<evidence type="ECO:0000313" key="2">
    <source>
        <dbReference type="Proteomes" id="UP000676917"/>
    </source>
</evidence>
<dbReference type="Proteomes" id="UP000676917">
    <property type="component" value="Unassembled WGS sequence"/>
</dbReference>
<reference evidence="1" key="1">
    <citation type="submission" date="2021-03" db="EMBL/GenBank/DDBJ databases">
        <title>Antimicrobial resistance genes in bacteria isolated from Japanese honey, and their potential for conferring macrolide and lincosamide resistance in the American foulbrood pathogen Paenibacillus larvae.</title>
        <authorList>
            <person name="Okamoto M."/>
            <person name="Kumagai M."/>
            <person name="Kanamori H."/>
            <person name="Takamatsu D."/>
        </authorList>
    </citation>
    <scope>NUCLEOTIDE SEQUENCE</scope>
    <source>
        <strain evidence="1">J43TS3</strain>
    </source>
</reference>
<evidence type="ECO:0000313" key="1">
    <source>
        <dbReference type="EMBL" id="GIO28240.1"/>
    </source>
</evidence>
<sequence>MLLFFCYKNVKYMYIFGKNHAQTTIFIEISMKIVIIAEKMLHFIHFVYKTTYCVPTLSKLW</sequence>